<dbReference type="PROSITE" id="PS50929">
    <property type="entry name" value="ABC_TM1F"/>
    <property type="match status" value="2"/>
</dbReference>
<feature type="transmembrane region" description="Helical" evidence="12">
    <location>
        <begin position="1137"/>
        <end position="1163"/>
    </location>
</feature>
<keyword evidence="6" id="KW-0067">ATP-binding</keyword>
<feature type="transmembrane region" description="Helical" evidence="12">
    <location>
        <begin position="1450"/>
        <end position="1472"/>
    </location>
</feature>
<accession>A0A7R9FLZ8</accession>
<dbReference type="Gene3D" id="1.20.1560.10">
    <property type="entry name" value="ABC transporter type 1, transmembrane domain"/>
    <property type="match status" value="2"/>
</dbReference>
<evidence type="ECO:0000256" key="12">
    <source>
        <dbReference type="SAM" id="Phobius"/>
    </source>
</evidence>
<keyword evidence="5" id="KW-0547">Nucleotide-binding</keyword>
<dbReference type="GO" id="GO:0140359">
    <property type="term" value="F:ABC-type transporter activity"/>
    <property type="evidence" value="ECO:0007669"/>
    <property type="project" value="InterPro"/>
</dbReference>
<keyword evidence="4 12" id="KW-0812">Transmembrane</keyword>
<keyword evidence="8" id="KW-0560">Oxidoreductase</keyword>
<dbReference type="InterPro" id="IPR002401">
    <property type="entry name" value="Cyt_P450_E_grp-I"/>
</dbReference>
<evidence type="ECO:0000256" key="1">
    <source>
        <dbReference type="ARBA" id="ARBA00004370"/>
    </source>
</evidence>
<dbReference type="GO" id="GO:0005506">
    <property type="term" value="F:iron ion binding"/>
    <property type="evidence" value="ECO:0007669"/>
    <property type="project" value="InterPro"/>
</dbReference>
<dbReference type="Pfam" id="PF00664">
    <property type="entry name" value="ABC_membrane"/>
    <property type="match status" value="2"/>
</dbReference>
<comment type="cofactor">
    <cofactor evidence="10">
        <name>heme</name>
        <dbReference type="ChEBI" id="CHEBI:30413"/>
    </cofactor>
</comment>
<proteinExistence type="inferred from homology"/>
<dbReference type="InterPro" id="IPR050173">
    <property type="entry name" value="ABC_transporter_C-like"/>
</dbReference>
<evidence type="ECO:0000256" key="6">
    <source>
        <dbReference type="ARBA" id="ARBA00022840"/>
    </source>
</evidence>
<dbReference type="FunFam" id="1.20.1560.10:FF:000026">
    <property type="entry name" value="Multidrug resistance-associated protein lethal(2)03659"/>
    <property type="match status" value="1"/>
</dbReference>
<dbReference type="PROSITE" id="PS00211">
    <property type="entry name" value="ABC_TRANSPORTER_1"/>
    <property type="match status" value="1"/>
</dbReference>
<dbReference type="GO" id="GO:0020037">
    <property type="term" value="F:heme binding"/>
    <property type="evidence" value="ECO:0007669"/>
    <property type="project" value="InterPro"/>
</dbReference>
<dbReference type="PRINTS" id="PR00463">
    <property type="entry name" value="EP450I"/>
</dbReference>
<feature type="transmembrane region" description="Helical" evidence="12">
    <location>
        <begin position="336"/>
        <end position="360"/>
    </location>
</feature>
<dbReference type="GO" id="GO:0016705">
    <property type="term" value="F:oxidoreductase activity, acting on paired donors, with incorporation or reduction of molecular oxygen"/>
    <property type="evidence" value="ECO:0007669"/>
    <property type="project" value="InterPro"/>
</dbReference>
<dbReference type="PROSITE" id="PS00086">
    <property type="entry name" value="CYTOCHROME_P450"/>
    <property type="match status" value="1"/>
</dbReference>
<dbReference type="InterPro" id="IPR017972">
    <property type="entry name" value="Cyt_P450_CS"/>
</dbReference>
<dbReference type="SUPFAM" id="SSF52540">
    <property type="entry name" value="P-loop containing nucleoside triphosphate hydrolases"/>
    <property type="match status" value="2"/>
</dbReference>
<feature type="transmembrane region" description="Helical" evidence="12">
    <location>
        <begin position="1364"/>
        <end position="1384"/>
    </location>
</feature>
<dbReference type="SMART" id="SM00382">
    <property type="entry name" value="AAA"/>
    <property type="match status" value="1"/>
</dbReference>
<dbReference type="InterPro" id="IPR011527">
    <property type="entry name" value="ABC1_TM_dom"/>
</dbReference>
<keyword evidence="10" id="KW-0349">Heme</keyword>
<dbReference type="PRINTS" id="PR00385">
    <property type="entry name" value="P450"/>
</dbReference>
<feature type="transmembrane region" description="Helical" evidence="12">
    <location>
        <begin position="254"/>
        <end position="272"/>
    </location>
</feature>
<evidence type="ECO:0000256" key="4">
    <source>
        <dbReference type="ARBA" id="ARBA00022692"/>
    </source>
</evidence>
<dbReference type="InterPro" id="IPR036396">
    <property type="entry name" value="Cyt_P450_sf"/>
</dbReference>
<evidence type="ECO:0000313" key="15">
    <source>
        <dbReference type="EMBL" id="CAD7455858.1"/>
    </source>
</evidence>
<dbReference type="InterPro" id="IPR036640">
    <property type="entry name" value="ABC1_TM_sf"/>
</dbReference>
<evidence type="ECO:0000256" key="3">
    <source>
        <dbReference type="ARBA" id="ARBA00022448"/>
    </source>
</evidence>
<keyword evidence="10" id="KW-0408">Iron</keyword>
<dbReference type="InterPro" id="IPR017871">
    <property type="entry name" value="ABC_transporter-like_CS"/>
</dbReference>
<evidence type="ECO:0000256" key="10">
    <source>
        <dbReference type="PIRSR" id="PIRSR602401-1"/>
    </source>
</evidence>
<dbReference type="SUPFAM" id="SSF90123">
    <property type="entry name" value="ABC transporter transmembrane region"/>
    <property type="match status" value="2"/>
</dbReference>
<dbReference type="Pfam" id="PF00067">
    <property type="entry name" value="p450"/>
    <property type="match status" value="1"/>
</dbReference>
<dbReference type="Gene3D" id="1.10.630.10">
    <property type="entry name" value="Cytochrome P450"/>
    <property type="match status" value="1"/>
</dbReference>
<evidence type="ECO:0000256" key="5">
    <source>
        <dbReference type="ARBA" id="ARBA00022741"/>
    </source>
</evidence>
<gene>
    <name evidence="15" type="ORF">TTEB3V08_LOCUS3908</name>
</gene>
<feature type="compositionally biased region" description="Basic residues" evidence="11">
    <location>
        <begin position="1091"/>
        <end position="1100"/>
    </location>
</feature>
<feature type="region of interest" description="Disordered" evidence="11">
    <location>
        <begin position="1074"/>
        <end position="1124"/>
    </location>
</feature>
<dbReference type="InterPro" id="IPR027417">
    <property type="entry name" value="P-loop_NTPase"/>
</dbReference>
<dbReference type="GO" id="GO:0005524">
    <property type="term" value="F:ATP binding"/>
    <property type="evidence" value="ECO:0007669"/>
    <property type="project" value="UniProtKB-KW"/>
</dbReference>
<feature type="transmembrane region" description="Helical" evidence="12">
    <location>
        <begin position="20"/>
        <end position="47"/>
    </location>
</feature>
<comment type="similarity">
    <text evidence="2">Belongs to the cytochrome P450 family.</text>
</comment>
<keyword evidence="7 12" id="KW-1133">Transmembrane helix</keyword>
<keyword evidence="9 12" id="KW-0472">Membrane</keyword>
<dbReference type="EMBL" id="OE001053">
    <property type="protein sequence ID" value="CAD7455858.1"/>
    <property type="molecule type" value="Genomic_DNA"/>
</dbReference>
<dbReference type="SUPFAM" id="SSF48264">
    <property type="entry name" value="Cytochrome P450"/>
    <property type="match status" value="1"/>
</dbReference>
<reference evidence="15" key="1">
    <citation type="submission" date="2020-11" db="EMBL/GenBank/DDBJ databases">
        <authorList>
            <person name="Tran Van P."/>
        </authorList>
    </citation>
    <scope>NUCLEOTIDE SEQUENCE</scope>
</reference>
<feature type="domain" description="ABC transmembrane type-1" evidence="14">
    <location>
        <begin position="1267"/>
        <end position="1507"/>
    </location>
</feature>
<sequence>MDSGKKTVRPAHPRATANILSAFFFVILVSRLCIKCSAPITIWSYLLRRWVWKIFKRGLKKELEVEDLFVPLNEHKSDYLGNKFERAWEEKLHKEKKPSLLQLLVRTYGPVYCFYNVFIVIMELVFRIAQPLFLGQLIRHFEPNSDVSKEAAYLNAVGLIVCSAVFIFVRQPYMMEVCHLGMKMRVAVCSLIYRKSLRLSHTALGETTVGQVVNLLSNDVSRLDFILIHLCYLILGPVQAVLVTYFMWNIIGVSSVLGVLATLLFIPLQGYIGKKIASRRLRSAIRTDERVRLMNEIISGIQVIKMYTWEIPFSKVVADARKNEIHEIRITSYLRAIMYSFQMFTTRLTLFFTLLMYVLLGNDITAEKACKHSLSLSIVLPGRCSRLKLAPNDGVFVVASFFNIMKLSMTDFFPRGIANAAEGIVSIKRIQTFLSYEELASLKDAREVSRTDVKDSVVMLSYKDNSGCEKPDVLKNGLPPGSGLGVTMSHVTAKWFSESVENTLTNINLTVKPGRLLAVIGPVGAGKVGHRSNPREQMIPSFSKLCFAFHTPFLTSVLHTMLRELPLASGSVTVQGKISYAAQEPWLFAGSVRNNILFGESYDRERYREVVRVCALRRDLELLPHGDKSVVGERGISLSGGQRARINLASNELFIKRTKEYRSRIDQKVSTRVDSDSSLKKDRPSLIDSMIQMIEHNERPFSRKEIIGEINWTIMAGLDTTSTSLSFTMMLLGFHQDVQRKVQEELDAVFGDDVERSVSMEDLNNLKYIEQVIKESLRLYPVVPFVPRTPTEDIKITSHTIPKGCDVMFNIYSLHRNPKIYPNPDEFDPENFSPEHSKGRHPYSFLPFSGGLRKCVGYKYAMLQIKVVLATVLRHFIVHPACERKEMERFDFHWDSSHASLDKRTERHIPLFWFAVWSKVRIQIPGGFNEAVYKKADIYILDDPLSAVDAHVGKHLFEDCITGFLRQKTCILVTHQLQFLSHVDHIVILKHASKIILVTLMSLSSRLVSLSSRRCPCPHAGVLVLTPVSLSSRRCPCPHPGVLVLTPGSIEAEGTYSELQESGLDFANLLGNQEGEESDNETMSVHDGSLRRRRSPRQRHSSLGSSSSSMDVVGSTTLPPEEAKELRTRGKLNFSVYGAYFSAGGSCFAVFFMFFVAFLAQVLSSGTDYWLSFWDTLDHAATESSQSFVHPRVHLQSCTKLNTFFPRTFRANRTDTESRRRTAMLNTTDTSPYNSTDLTLDNFTLWKSDNGTYATEYSSLLSEEMCIYIFAALTVATVVAVIYRSMVFFTLCMKASINLHNTMFKCITRVPMRFFNINPSGQILNRFSNDMGAVDEKLPLILIECLEIGFALIGILTLVAFVNYWILLPTGIILVLFYVLRSVYVATSRSVKRLEGITRSPVFSHLNASLQGLSTIRAFEAQKILEKEFDGHQDLHSTAFYLSIASNRAFGMWLDVVCLFFVTCVTLSFLVLGGDNFGGDVGLAISQSIGLTGMFQWGMRQSAELENQMTSVERVREYSKLDSEPALDSEPGNKPAKDWPTRGKIVFSNISLRYSKSDPPVLKNLNFTIDPCEKIGIVGRTGAGKSSLISALFRLANTEGSIIIDNIDTGIIGLHDLRAKISIIPQEPVLFSGTLRNNLDPFEEYSDSVLWNSLEEVSFTSLYLVELFGGAQTPSNSLEEVISNSLDSLEEVSFTSSDSVELFGGGTQHMVDTRTKHQAHFLYEGQYWFTVELKEAISELPAGLNHKVSEGGSNFSVGQRQLVCLARAIIRNNRILVMDEATANVDPGCSHCPAITVRRTDALIQKTVGRKFADCTVLTIAHRLLTVMDSDRTLVMDAGNVVELDHPYLLMKNKNGFLYNMVQETGKSMAETLYKIAESKLCCMSNNLPMSSNRMKPRSEDWAVMINFIRGSHYLFVQWQQCKYFTGLMWSLIRGQTSLKNTTRAPLSPAARRQKAPCKWSRVSTTVPREEEGALLPATSSLMMSPYHLSTRPPSTARAMTRSKPARKGAPLARNMLR</sequence>
<feature type="region of interest" description="Disordered" evidence="11">
    <location>
        <begin position="1987"/>
        <end position="2018"/>
    </location>
</feature>
<keyword evidence="8" id="KW-0503">Monooxygenase</keyword>
<organism evidence="15">
    <name type="scientific">Timema tahoe</name>
    <dbReference type="NCBI Taxonomy" id="61484"/>
    <lineage>
        <taxon>Eukaryota</taxon>
        <taxon>Metazoa</taxon>
        <taxon>Ecdysozoa</taxon>
        <taxon>Arthropoda</taxon>
        <taxon>Hexapoda</taxon>
        <taxon>Insecta</taxon>
        <taxon>Pterygota</taxon>
        <taxon>Neoptera</taxon>
        <taxon>Polyneoptera</taxon>
        <taxon>Phasmatodea</taxon>
        <taxon>Timematodea</taxon>
        <taxon>Timematoidea</taxon>
        <taxon>Timematidae</taxon>
        <taxon>Timema</taxon>
    </lineage>
</organism>
<feature type="transmembrane region" description="Helical" evidence="12">
    <location>
        <begin position="1267"/>
        <end position="1293"/>
    </location>
</feature>
<evidence type="ECO:0000259" key="13">
    <source>
        <dbReference type="PROSITE" id="PS50893"/>
    </source>
</evidence>
<feature type="binding site" description="axial binding residue" evidence="10">
    <location>
        <position position="855"/>
    </location>
    <ligand>
        <name>heme</name>
        <dbReference type="ChEBI" id="CHEBI:30413"/>
    </ligand>
    <ligandPart>
        <name>Fe</name>
        <dbReference type="ChEBI" id="CHEBI:18248"/>
    </ligandPart>
</feature>
<dbReference type="PANTHER" id="PTHR24223">
    <property type="entry name" value="ATP-BINDING CASSETTE SUB-FAMILY C"/>
    <property type="match status" value="1"/>
</dbReference>
<evidence type="ECO:0000256" key="9">
    <source>
        <dbReference type="ARBA" id="ARBA00023136"/>
    </source>
</evidence>
<name>A0A7R9FLZ8_9NEOP</name>
<evidence type="ECO:0000256" key="8">
    <source>
        <dbReference type="ARBA" id="ARBA00023033"/>
    </source>
</evidence>
<dbReference type="Pfam" id="PF00005">
    <property type="entry name" value="ABC_tran"/>
    <property type="match status" value="1"/>
</dbReference>
<dbReference type="InterPro" id="IPR001128">
    <property type="entry name" value="Cyt_P450"/>
</dbReference>
<dbReference type="PROSITE" id="PS50893">
    <property type="entry name" value="ABC_TRANSPORTER_2"/>
    <property type="match status" value="2"/>
</dbReference>
<evidence type="ECO:0000256" key="2">
    <source>
        <dbReference type="ARBA" id="ARBA00010617"/>
    </source>
</evidence>
<dbReference type="Gene3D" id="3.40.50.300">
    <property type="entry name" value="P-loop containing nucleotide triphosphate hydrolases"/>
    <property type="match status" value="3"/>
</dbReference>
<dbReference type="InterPro" id="IPR003593">
    <property type="entry name" value="AAA+_ATPase"/>
</dbReference>
<keyword evidence="10" id="KW-0479">Metal-binding</keyword>
<feature type="domain" description="ABC transmembrane type-1" evidence="14">
    <location>
        <begin position="117"/>
        <end position="366"/>
    </location>
</feature>
<evidence type="ECO:0000259" key="14">
    <source>
        <dbReference type="PROSITE" id="PS50929"/>
    </source>
</evidence>
<feature type="transmembrane region" description="Helical" evidence="12">
    <location>
        <begin position="225"/>
        <end position="248"/>
    </location>
</feature>
<evidence type="ECO:0000256" key="7">
    <source>
        <dbReference type="ARBA" id="ARBA00022989"/>
    </source>
</evidence>
<dbReference type="CDD" id="cd03244">
    <property type="entry name" value="ABCC_MRP_domain2"/>
    <property type="match status" value="1"/>
</dbReference>
<protein>
    <submittedName>
        <fullName evidence="15">Uncharacterized protein</fullName>
    </submittedName>
</protein>
<comment type="subcellular location">
    <subcellularLocation>
        <location evidence="1">Membrane</location>
    </subcellularLocation>
</comment>
<feature type="transmembrane region" description="Helical" evidence="12">
    <location>
        <begin position="103"/>
        <end position="126"/>
    </location>
</feature>
<dbReference type="PANTHER" id="PTHR24223:SF448">
    <property type="entry name" value="FI20146P1-RELATED"/>
    <property type="match status" value="1"/>
</dbReference>
<dbReference type="GO" id="GO:0004497">
    <property type="term" value="F:monooxygenase activity"/>
    <property type="evidence" value="ECO:0007669"/>
    <property type="project" value="UniProtKB-KW"/>
</dbReference>
<dbReference type="GO" id="GO:0016020">
    <property type="term" value="C:membrane"/>
    <property type="evidence" value="ECO:0007669"/>
    <property type="project" value="UniProtKB-SubCell"/>
</dbReference>
<feature type="domain" description="ABC transporter" evidence="13">
    <location>
        <begin position="1545"/>
        <end position="1863"/>
    </location>
</feature>
<feature type="transmembrane region" description="Helical" evidence="12">
    <location>
        <begin position="151"/>
        <end position="169"/>
    </location>
</feature>
<dbReference type="GO" id="GO:0016887">
    <property type="term" value="F:ATP hydrolysis activity"/>
    <property type="evidence" value="ECO:0007669"/>
    <property type="project" value="InterPro"/>
</dbReference>
<keyword evidence="3" id="KW-0813">Transport</keyword>
<feature type="domain" description="ABC transporter" evidence="13">
    <location>
        <begin position="486"/>
        <end position="751"/>
    </location>
</feature>
<dbReference type="InterPro" id="IPR003439">
    <property type="entry name" value="ABC_transporter-like_ATP-bd"/>
</dbReference>
<evidence type="ECO:0000256" key="11">
    <source>
        <dbReference type="SAM" id="MobiDB-lite"/>
    </source>
</evidence>